<reference evidence="2" key="1">
    <citation type="submission" date="2013-08" db="EMBL/GenBank/DDBJ databases">
        <authorList>
            <person name="Mendez C."/>
            <person name="Richter M."/>
            <person name="Ferrer M."/>
            <person name="Sanchez J."/>
        </authorList>
    </citation>
    <scope>NUCLEOTIDE SEQUENCE</scope>
</reference>
<evidence type="ECO:0000313" key="2">
    <source>
        <dbReference type="EMBL" id="EQD31808.1"/>
    </source>
</evidence>
<dbReference type="PANTHER" id="PTHR42852:SF13">
    <property type="entry name" value="PROTEIN DIPZ"/>
    <property type="match status" value="1"/>
</dbReference>
<dbReference type="InterPro" id="IPR036249">
    <property type="entry name" value="Thioredoxin-like_sf"/>
</dbReference>
<dbReference type="InterPro" id="IPR050553">
    <property type="entry name" value="Thioredoxin_ResA/DsbE_sf"/>
</dbReference>
<evidence type="ECO:0000259" key="1">
    <source>
        <dbReference type="PROSITE" id="PS51352"/>
    </source>
</evidence>
<dbReference type="PROSITE" id="PS51352">
    <property type="entry name" value="THIOREDOXIN_2"/>
    <property type="match status" value="1"/>
</dbReference>
<sequence length="155" mass="17226">MAVPVNASPGGKMAPDISLHDMNGRVWTLSALRGKWVLLNFWATWCGPCLKEMPDLERFSHSPAARRMIILAVSESLASHKKIVSFLKKNQITYTVLNDPFGEVADAYHVRGLPTTALIAPNGHLLWEMEGAINFTSPDFTKVYLPKEYLSGVSR</sequence>
<dbReference type="GO" id="GO:0016209">
    <property type="term" value="F:antioxidant activity"/>
    <property type="evidence" value="ECO:0007669"/>
    <property type="project" value="InterPro"/>
</dbReference>
<dbReference type="Gene3D" id="3.40.30.10">
    <property type="entry name" value="Glutaredoxin"/>
    <property type="match status" value="1"/>
</dbReference>
<feature type="domain" description="Thioredoxin" evidence="1">
    <location>
        <begin position="8"/>
        <end position="151"/>
    </location>
</feature>
<dbReference type="AlphaFoldDB" id="T0YF92"/>
<reference evidence="2" key="2">
    <citation type="journal article" date="2014" name="ISME J.">
        <title>Microbial stratification in low pH oxic and suboxic macroscopic growths along an acid mine drainage.</title>
        <authorList>
            <person name="Mendez-Garcia C."/>
            <person name="Mesa V."/>
            <person name="Sprenger R.R."/>
            <person name="Richter M."/>
            <person name="Diez M.S."/>
            <person name="Solano J."/>
            <person name="Bargiela R."/>
            <person name="Golyshina O.V."/>
            <person name="Manteca A."/>
            <person name="Ramos J.L."/>
            <person name="Gallego J.R."/>
            <person name="Llorente I."/>
            <person name="Martins Dos Santos V.A."/>
            <person name="Jensen O.N."/>
            <person name="Pelaez A.I."/>
            <person name="Sanchez J."/>
            <person name="Ferrer M."/>
        </authorList>
    </citation>
    <scope>NUCLEOTIDE SEQUENCE</scope>
</reference>
<dbReference type="Pfam" id="PF00578">
    <property type="entry name" value="AhpC-TSA"/>
    <property type="match status" value="1"/>
</dbReference>
<dbReference type="InterPro" id="IPR000866">
    <property type="entry name" value="AhpC/TSA"/>
</dbReference>
<dbReference type="SUPFAM" id="SSF52833">
    <property type="entry name" value="Thioredoxin-like"/>
    <property type="match status" value="1"/>
</dbReference>
<dbReference type="InterPro" id="IPR013766">
    <property type="entry name" value="Thioredoxin_domain"/>
</dbReference>
<organism evidence="2">
    <name type="scientific">mine drainage metagenome</name>
    <dbReference type="NCBI Taxonomy" id="410659"/>
    <lineage>
        <taxon>unclassified sequences</taxon>
        <taxon>metagenomes</taxon>
        <taxon>ecological metagenomes</taxon>
    </lineage>
</organism>
<comment type="caution">
    <text evidence="2">The sequence shown here is derived from an EMBL/GenBank/DDBJ whole genome shotgun (WGS) entry which is preliminary data.</text>
</comment>
<dbReference type="CDD" id="cd02966">
    <property type="entry name" value="TlpA_like_family"/>
    <property type="match status" value="1"/>
</dbReference>
<dbReference type="EMBL" id="AUZX01014581">
    <property type="protein sequence ID" value="EQD31808.1"/>
    <property type="molecule type" value="Genomic_DNA"/>
</dbReference>
<dbReference type="GO" id="GO:0016491">
    <property type="term" value="F:oxidoreductase activity"/>
    <property type="evidence" value="ECO:0007669"/>
    <property type="project" value="InterPro"/>
</dbReference>
<dbReference type="PANTHER" id="PTHR42852">
    <property type="entry name" value="THIOL:DISULFIDE INTERCHANGE PROTEIN DSBE"/>
    <property type="match status" value="1"/>
</dbReference>
<protein>
    <submittedName>
        <fullName evidence="2">AhpC/TSA</fullName>
    </submittedName>
</protein>
<dbReference type="InterPro" id="IPR017937">
    <property type="entry name" value="Thioredoxin_CS"/>
</dbReference>
<name>T0YF92_9ZZZZ</name>
<dbReference type="PROSITE" id="PS00194">
    <property type="entry name" value="THIOREDOXIN_1"/>
    <property type="match status" value="1"/>
</dbReference>
<proteinExistence type="predicted"/>
<gene>
    <name evidence="2" type="ORF">B1A_19753</name>
</gene>
<accession>T0YF92</accession>